<evidence type="ECO:0000256" key="1">
    <source>
        <dbReference type="SAM" id="Phobius"/>
    </source>
</evidence>
<keyword evidence="1" id="KW-1133">Transmembrane helix</keyword>
<protein>
    <recommendedName>
        <fullName evidence="2">Phospholipid/glycerol acyltransferase domain-containing protein</fullName>
    </recommendedName>
</protein>
<organism evidence="3 4">
    <name type="scientific">Prymnesium parvum</name>
    <name type="common">Toxic golden alga</name>
    <dbReference type="NCBI Taxonomy" id="97485"/>
    <lineage>
        <taxon>Eukaryota</taxon>
        <taxon>Haptista</taxon>
        <taxon>Haptophyta</taxon>
        <taxon>Prymnesiophyceae</taxon>
        <taxon>Prymnesiales</taxon>
        <taxon>Prymnesiaceae</taxon>
        <taxon>Prymnesium</taxon>
    </lineage>
</organism>
<keyword evidence="1" id="KW-0472">Membrane</keyword>
<evidence type="ECO:0000313" key="4">
    <source>
        <dbReference type="Proteomes" id="UP001515480"/>
    </source>
</evidence>
<dbReference type="CDD" id="cd07990">
    <property type="entry name" value="LPLAT_LCLAT1-like"/>
    <property type="match status" value="1"/>
</dbReference>
<dbReference type="Pfam" id="PF01553">
    <property type="entry name" value="Acyltransferase"/>
    <property type="match status" value="1"/>
</dbReference>
<proteinExistence type="predicted"/>
<feature type="transmembrane region" description="Helical" evidence="1">
    <location>
        <begin position="54"/>
        <end position="76"/>
    </location>
</feature>
<accession>A0AB34JU99</accession>
<dbReference type="GO" id="GO:0016746">
    <property type="term" value="F:acyltransferase activity"/>
    <property type="evidence" value="ECO:0007669"/>
    <property type="project" value="InterPro"/>
</dbReference>
<keyword evidence="4" id="KW-1185">Reference proteome</keyword>
<sequence length="389" mass="42830">MERARAALLLGALVSTALFGTVYAILPAAVALLVPAGLLLRSSPRVGTAVWLSYRSLVDSIAALWFTLASALIEWLGGTRVVVRGNGASPVPPDERVSLLICNHHCRLDWMYLWCFCARLAICRRLKIALKAPLKKVPFFGWAMQAFFFVFLTRGDKESDLSRLRRNLEHCMAAGPMALLIFPEGTDLSPTNLAVSHKHAASHGLPQYSHVLHPRTAGFVSCVLTLGDRLDAVYDLTITYENHPSVAASSDPRPAEGHLIAGTPPRGVHVFAERFERSQLPSAEPALKQWLVERWAMKEAALGRPSSSSQALAEDEHVRDGMRSEYRCSLAVGALSFLLFLWGLSRSIYAWVYLLAGCALFVIITWAGGLDNFELWLCAPARNKKVDLL</sequence>
<gene>
    <name evidence="3" type="ORF">AB1Y20_019362</name>
</gene>
<evidence type="ECO:0000313" key="3">
    <source>
        <dbReference type="EMBL" id="KAL1524468.1"/>
    </source>
</evidence>
<dbReference type="AlphaFoldDB" id="A0AB34JU99"/>
<dbReference type="EMBL" id="JBGBPQ010000005">
    <property type="protein sequence ID" value="KAL1524468.1"/>
    <property type="molecule type" value="Genomic_DNA"/>
</dbReference>
<dbReference type="InterPro" id="IPR002123">
    <property type="entry name" value="Plipid/glycerol_acylTrfase"/>
</dbReference>
<feature type="transmembrane region" description="Helical" evidence="1">
    <location>
        <begin position="350"/>
        <end position="370"/>
    </location>
</feature>
<dbReference type="GO" id="GO:0012505">
    <property type="term" value="C:endomembrane system"/>
    <property type="evidence" value="ECO:0007669"/>
    <property type="project" value="TreeGrafter"/>
</dbReference>
<dbReference type="PANTHER" id="PTHR10983">
    <property type="entry name" value="1-ACYLGLYCEROL-3-PHOSPHATE ACYLTRANSFERASE-RELATED"/>
    <property type="match status" value="1"/>
</dbReference>
<keyword evidence="1" id="KW-0812">Transmembrane</keyword>
<comment type="caution">
    <text evidence="3">The sequence shown here is derived from an EMBL/GenBank/DDBJ whole genome shotgun (WGS) entry which is preliminary data.</text>
</comment>
<evidence type="ECO:0000259" key="2">
    <source>
        <dbReference type="SMART" id="SM00563"/>
    </source>
</evidence>
<dbReference type="Proteomes" id="UP001515480">
    <property type="component" value="Unassembled WGS sequence"/>
</dbReference>
<feature type="transmembrane region" description="Helical" evidence="1">
    <location>
        <begin position="326"/>
        <end position="344"/>
    </location>
</feature>
<dbReference type="PANTHER" id="PTHR10983:SF16">
    <property type="entry name" value="LYSOCARDIOLIPIN ACYLTRANSFERASE 1"/>
    <property type="match status" value="1"/>
</dbReference>
<feature type="transmembrane region" description="Helical" evidence="1">
    <location>
        <begin position="7"/>
        <end position="34"/>
    </location>
</feature>
<feature type="domain" description="Phospholipid/glycerol acyltransferase" evidence="2">
    <location>
        <begin position="98"/>
        <end position="220"/>
    </location>
</feature>
<dbReference type="SMART" id="SM00563">
    <property type="entry name" value="PlsC"/>
    <property type="match status" value="1"/>
</dbReference>
<dbReference type="SUPFAM" id="SSF69593">
    <property type="entry name" value="Glycerol-3-phosphate (1)-acyltransferase"/>
    <property type="match status" value="1"/>
</dbReference>
<reference evidence="3 4" key="1">
    <citation type="journal article" date="2024" name="Science">
        <title>Giant polyketide synthase enzymes in the biosynthesis of giant marine polyether toxins.</title>
        <authorList>
            <person name="Fallon T.R."/>
            <person name="Shende V.V."/>
            <person name="Wierzbicki I.H."/>
            <person name="Pendleton A.L."/>
            <person name="Watervoot N.F."/>
            <person name="Auber R.P."/>
            <person name="Gonzalez D.J."/>
            <person name="Wisecaver J.H."/>
            <person name="Moore B.S."/>
        </authorList>
    </citation>
    <scope>NUCLEOTIDE SEQUENCE [LARGE SCALE GENOMIC DNA]</scope>
    <source>
        <strain evidence="3 4">12B1</strain>
    </source>
</reference>
<name>A0AB34JU99_PRYPA</name>